<dbReference type="Pfam" id="PF04993">
    <property type="entry name" value="TfoX_N"/>
    <property type="match status" value="1"/>
</dbReference>
<reference evidence="2 4" key="1">
    <citation type="submission" date="2015-11" db="EMBL/GenBank/DDBJ databases">
        <title>Genomic analysis of 38 Legionella species identifies large and diverse effector repertoires.</title>
        <authorList>
            <person name="Burstein D."/>
            <person name="Amaro F."/>
            <person name="Zusman T."/>
            <person name="Lifshitz Z."/>
            <person name="Cohen O."/>
            <person name="Gilbert J.A."/>
            <person name="Pupko T."/>
            <person name="Shuman H.A."/>
            <person name="Segal G."/>
        </authorList>
    </citation>
    <scope>NUCLEOTIDE SEQUENCE [LARGE SCALE GENOMIC DNA]</scope>
    <source>
        <strain evidence="2 4">CDC#72-OH-14</strain>
    </source>
</reference>
<dbReference type="AlphaFoldDB" id="A0A378IIB6"/>
<evidence type="ECO:0000313" key="2">
    <source>
        <dbReference type="EMBL" id="KTC93886.1"/>
    </source>
</evidence>
<evidence type="ECO:0000259" key="1">
    <source>
        <dbReference type="Pfam" id="PF04993"/>
    </source>
</evidence>
<accession>A0A378IIB6</accession>
<name>A0A378IIB6_9GAMM</name>
<organism evidence="3 5">
    <name type="scientific">Legionella cincinnatiensis</name>
    <dbReference type="NCBI Taxonomy" id="28085"/>
    <lineage>
        <taxon>Bacteria</taxon>
        <taxon>Pseudomonadati</taxon>
        <taxon>Pseudomonadota</taxon>
        <taxon>Gammaproteobacteria</taxon>
        <taxon>Legionellales</taxon>
        <taxon>Legionellaceae</taxon>
        <taxon>Legionella</taxon>
    </lineage>
</organism>
<protein>
    <submittedName>
        <fullName evidence="3">Regulator of competence-specific genes</fullName>
    </submittedName>
</protein>
<evidence type="ECO:0000313" key="5">
    <source>
        <dbReference type="Proteomes" id="UP000255316"/>
    </source>
</evidence>
<keyword evidence="4" id="KW-1185">Reference proteome</keyword>
<gene>
    <name evidence="2" type="ORF">Lcin_0071</name>
    <name evidence="3" type="ORF">NCTC12438_01519</name>
</gene>
<dbReference type="SUPFAM" id="SSF159894">
    <property type="entry name" value="YgaC/TfoX-N like"/>
    <property type="match status" value="1"/>
</dbReference>
<reference evidence="3 5" key="2">
    <citation type="submission" date="2018-06" db="EMBL/GenBank/DDBJ databases">
        <authorList>
            <consortium name="Pathogen Informatics"/>
            <person name="Doyle S."/>
        </authorList>
    </citation>
    <scope>NUCLEOTIDE SEQUENCE [LARGE SCALE GENOMIC DNA]</scope>
    <source>
        <strain evidence="3 5">NCTC12438</strain>
    </source>
</reference>
<dbReference type="Proteomes" id="UP000054854">
    <property type="component" value="Unassembled WGS sequence"/>
</dbReference>
<evidence type="ECO:0000313" key="3">
    <source>
        <dbReference type="EMBL" id="STX34909.1"/>
    </source>
</evidence>
<feature type="domain" description="TfoX N-terminal" evidence="1">
    <location>
        <begin position="13"/>
        <end position="97"/>
    </location>
</feature>
<dbReference type="Proteomes" id="UP000255316">
    <property type="component" value="Unassembled WGS sequence"/>
</dbReference>
<dbReference type="STRING" id="28085.Lcin_0071"/>
<dbReference type="RefSeq" id="WP_058463330.1">
    <property type="nucleotide sequence ID" value="NZ_CAAAHQ010000006.1"/>
</dbReference>
<dbReference type="OrthoDB" id="8687154at2"/>
<proteinExistence type="predicted"/>
<dbReference type="InterPro" id="IPR007076">
    <property type="entry name" value="TfoX_N"/>
</dbReference>
<sequence length="109" mass="12448">MSSKQSTIDFILDQIADTNMIRVKKMFGEYAIYYHEKVVALVCDDQLFMKPTTSGKAFINNYVEGIPYPGAKPYLLISGDLLEDSEWLTQLIRLTASELPEPKKKRAKK</sequence>
<dbReference type="Gene3D" id="3.30.1460.30">
    <property type="entry name" value="YgaC/TfoX-N like chaperone"/>
    <property type="match status" value="1"/>
</dbReference>
<dbReference type="EMBL" id="UGNX01000001">
    <property type="protein sequence ID" value="STX34909.1"/>
    <property type="molecule type" value="Genomic_DNA"/>
</dbReference>
<evidence type="ECO:0000313" key="4">
    <source>
        <dbReference type="Proteomes" id="UP000054854"/>
    </source>
</evidence>
<dbReference type="EMBL" id="LNXX01000002">
    <property type="protein sequence ID" value="KTC93886.1"/>
    <property type="molecule type" value="Genomic_DNA"/>
</dbReference>